<dbReference type="Proteomes" id="UP000652755">
    <property type="component" value="Unassembled WGS sequence"/>
</dbReference>
<dbReference type="InterPro" id="IPR036761">
    <property type="entry name" value="TTHA0802/YceI-like_sf"/>
</dbReference>
<evidence type="ECO:0000259" key="2">
    <source>
        <dbReference type="SMART" id="SM00867"/>
    </source>
</evidence>
<feature type="domain" description="Lipid/polyisoprenoid-binding YceI-like" evidence="2">
    <location>
        <begin position="46"/>
        <end position="215"/>
    </location>
</feature>
<evidence type="ECO:0000313" key="4">
    <source>
        <dbReference type="Proteomes" id="UP000652755"/>
    </source>
</evidence>
<dbReference type="PANTHER" id="PTHR34406:SF1">
    <property type="entry name" value="PROTEIN YCEI"/>
    <property type="match status" value="1"/>
</dbReference>
<keyword evidence="1" id="KW-0732">Signal</keyword>
<protein>
    <submittedName>
        <fullName evidence="3">YceI family protein</fullName>
    </submittedName>
</protein>
<dbReference type="Pfam" id="PF04264">
    <property type="entry name" value="YceI"/>
    <property type="match status" value="1"/>
</dbReference>
<keyword evidence="4" id="KW-1185">Reference proteome</keyword>
<accession>A0ABR7KXV3</accession>
<dbReference type="PANTHER" id="PTHR34406">
    <property type="entry name" value="PROTEIN YCEI"/>
    <property type="match status" value="1"/>
</dbReference>
<feature type="chain" id="PRO_5045872269" evidence="1">
    <location>
        <begin position="28"/>
        <end position="216"/>
    </location>
</feature>
<reference evidence="3 4" key="1">
    <citation type="submission" date="2020-08" db="EMBL/GenBank/DDBJ databases">
        <authorList>
            <person name="Sun Q."/>
            <person name="Inoue M."/>
        </authorList>
    </citation>
    <scope>NUCLEOTIDE SEQUENCE [LARGE SCALE GENOMIC DNA]</scope>
    <source>
        <strain evidence="3 4">CCM 8938</strain>
    </source>
</reference>
<evidence type="ECO:0000256" key="1">
    <source>
        <dbReference type="SAM" id="SignalP"/>
    </source>
</evidence>
<dbReference type="SUPFAM" id="SSF101874">
    <property type="entry name" value="YceI-like"/>
    <property type="match status" value="1"/>
</dbReference>
<dbReference type="RefSeq" id="WP_187073363.1">
    <property type="nucleotide sequence ID" value="NZ_JACRYL010000030.1"/>
</dbReference>
<proteinExistence type="predicted"/>
<organism evidence="3 4">
    <name type="scientific">Pedobacter fastidiosus</name>
    <dbReference type="NCBI Taxonomy" id="2765361"/>
    <lineage>
        <taxon>Bacteria</taxon>
        <taxon>Pseudomonadati</taxon>
        <taxon>Bacteroidota</taxon>
        <taxon>Sphingobacteriia</taxon>
        <taxon>Sphingobacteriales</taxon>
        <taxon>Sphingobacteriaceae</taxon>
        <taxon>Pedobacter</taxon>
    </lineage>
</organism>
<dbReference type="InterPro" id="IPR007372">
    <property type="entry name" value="Lipid/polyisoprenoid-bd_YceI"/>
</dbReference>
<name>A0ABR7KXV3_9SPHI</name>
<comment type="caution">
    <text evidence="3">The sequence shown here is derived from an EMBL/GenBank/DDBJ whole genome shotgun (WGS) entry which is preliminary data.</text>
</comment>
<sequence>MNTKLSTAYFILIIASFCFGCRGSVTAEKKNNTSASSLSLHFGDEKYVIIDSTESVIRWKGSNTFGSNSHTGYIYISKGELRFENNQLVGGAVEVDMNTIEDKAHKSNNELVDHLKSTDFFDVKKFPFAIIAITKVVSKNAEDKEVTGNLTMKGITKTVTFPVKIEVKDVIIKANGKLVIDRTEWGILYKSEKLFNLADKAISDSIKFQINIVAKK</sequence>
<dbReference type="Gene3D" id="2.40.128.110">
    <property type="entry name" value="Lipid/polyisoprenoid-binding, YceI-like"/>
    <property type="match status" value="1"/>
</dbReference>
<dbReference type="EMBL" id="JACRYL010000030">
    <property type="protein sequence ID" value="MBC6112947.1"/>
    <property type="molecule type" value="Genomic_DNA"/>
</dbReference>
<feature type="signal peptide" evidence="1">
    <location>
        <begin position="1"/>
        <end position="27"/>
    </location>
</feature>
<dbReference type="SMART" id="SM00867">
    <property type="entry name" value="YceI"/>
    <property type="match status" value="1"/>
</dbReference>
<gene>
    <name evidence="3" type="ORF">H7U22_21200</name>
</gene>
<evidence type="ECO:0000313" key="3">
    <source>
        <dbReference type="EMBL" id="MBC6112947.1"/>
    </source>
</evidence>